<dbReference type="PROSITE" id="PS51257">
    <property type="entry name" value="PROKAR_LIPOPROTEIN"/>
    <property type="match status" value="1"/>
</dbReference>
<reference evidence="4 5" key="1">
    <citation type="submission" date="2020-08" db="EMBL/GenBank/DDBJ databases">
        <title>Genome sequence of Nocardioides mesophilus KACC 16243T.</title>
        <authorList>
            <person name="Hyun D.-W."/>
            <person name="Bae J.-W."/>
        </authorList>
    </citation>
    <scope>NUCLEOTIDE SEQUENCE [LARGE SCALE GENOMIC DNA]</scope>
    <source>
        <strain evidence="4 5">KACC 16243</strain>
    </source>
</reference>
<keyword evidence="5" id="KW-1185">Reference proteome</keyword>
<dbReference type="InterPro" id="IPR039424">
    <property type="entry name" value="SBP_5"/>
</dbReference>
<accession>A0A7G9R6U6</accession>
<dbReference type="EMBL" id="CP060713">
    <property type="protein sequence ID" value="QNN51321.1"/>
    <property type="molecule type" value="Genomic_DNA"/>
</dbReference>
<keyword evidence="2" id="KW-0732">Signal</keyword>
<organism evidence="4 5">
    <name type="scientific">Nocardioides mesophilus</name>
    <dbReference type="NCBI Taxonomy" id="433659"/>
    <lineage>
        <taxon>Bacteria</taxon>
        <taxon>Bacillati</taxon>
        <taxon>Actinomycetota</taxon>
        <taxon>Actinomycetes</taxon>
        <taxon>Propionibacteriales</taxon>
        <taxon>Nocardioidaceae</taxon>
        <taxon>Nocardioides</taxon>
    </lineage>
</organism>
<gene>
    <name evidence="4" type="ORF">H9L09_11880</name>
</gene>
<dbReference type="KEGG" id="nmes:H9L09_11880"/>
<feature type="signal peptide" evidence="2">
    <location>
        <begin position="1"/>
        <end position="22"/>
    </location>
</feature>
<name>A0A7G9R6U6_9ACTN</name>
<evidence type="ECO:0000313" key="5">
    <source>
        <dbReference type="Proteomes" id="UP000515947"/>
    </source>
</evidence>
<dbReference type="SUPFAM" id="SSF53850">
    <property type="entry name" value="Periplasmic binding protein-like II"/>
    <property type="match status" value="1"/>
</dbReference>
<protein>
    <recommendedName>
        <fullName evidence="3">Solute-binding protein family 5 domain-containing protein</fullName>
    </recommendedName>
</protein>
<dbReference type="AlphaFoldDB" id="A0A7G9R6U6"/>
<evidence type="ECO:0000259" key="3">
    <source>
        <dbReference type="Pfam" id="PF00496"/>
    </source>
</evidence>
<proteinExistence type="predicted"/>
<dbReference type="Gene3D" id="3.40.190.10">
    <property type="entry name" value="Periplasmic binding protein-like II"/>
    <property type="match status" value="1"/>
</dbReference>
<dbReference type="PANTHER" id="PTHR30290">
    <property type="entry name" value="PERIPLASMIC BINDING COMPONENT OF ABC TRANSPORTER"/>
    <property type="match status" value="1"/>
</dbReference>
<evidence type="ECO:0000256" key="2">
    <source>
        <dbReference type="SAM" id="SignalP"/>
    </source>
</evidence>
<feature type="chain" id="PRO_5028955274" description="Solute-binding protein family 5 domain-containing protein" evidence="2">
    <location>
        <begin position="23"/>
        <end position="587"/>
    </location>
</feature>
<dbReference type="GO" id="GO:1904680">
    <property type="term" value="F:peptide transmembrane transporter activity"/>
    <property type="evidence" value="ECO:0007669"/>
    <property type="project" value="TreeGrafter"/>
</dbReference>
<dbReference type="Gene3D" id="3.10.105.10">
    <property type="entry name" value="Dipeptide-binding Protein, Domain 3"/>
    <property type="match status" value="1"/>
</dbReference>
<evidence type="ECO:0000256" key="1">
    <source>
        <dbReference type="SAM" id="MobiDB-lite"/>
    </source>
</evidence>
<dbReference type="Proteomes" id="UP000515947">
    <property type="component" value="Chromosome"/>
</dbReference>
<sequence>MTQRSRRGVVATLAATALMTLAACGGSGSGDDPGTEQSFRAGGAAGSAKNAEAQAPMAVPDGASEGGRLTVLTSVAPSTLDPTQAYYTDSTAILSDLVTRSLTQFVYDPTSDDMQLIPDLATDLGRPNEDNTEWTFTLRDGLKYEDGTDVKAEDVAYAIKRTFAIAELPDGPTYNTTFFLDGDTYKGPFSDKGAYKGVQVKGNDITITMRRPFSDMDYYASFPQFTAIPEAKDNPQTYGQHPLATGPYKFADYKAGASLTLEKNEYWDPATDPGRIQAVDGWDFKFAQDTAKLENVIINDTGSAQTTLTYDNVTAASYRQISQDKDRLVTGTQPCTFMWFLDMTKIKDLKVRQALGWAYPYQDAWKAAGELVGITRVPGTAILPPGTAGRKEYQALDGQDGQTTDPAKSKALLKEAGAEGFEIKFLYATDDDQSIAAKDAIVKGLEAGGFKATPIASTTETIRTDRTDYNSPINVRSSGWCSDWPSGTTWFPAQWSGDLVGLEGMPNPANFKVKEMDAEQDRILDTLTPAEAIKAWGDFDQKMESTYYPAVVTGYGGVAMIHGSKVGGMANDNVRGMPTFSRMYISR</sequence>
<dbReference type="Pfam" id="PF00496">
    <property type="entry name" value="SBP_bac_5"/>
    <property type="match status" value="1"/>
</dbReference>
<dbReference type="InterPro" id="IPR000914">
    <property type="entry name" value="SBP_5_dom"/>
</dbReference>
<feature type="domain" description="Solute-binding protein family 5" evidence="3">
    <location>
        <begin position="116"/>
        <end position="496"/>
    </location>
</feature>
<dbReference type="RefSeq" id="WP_187577161.1">
    <property type="nucleotide sequence ID" value="NZ_CP060713.1"/>
</dbReference>
<feature type="region of interest" description="Disordered" evidence="1">
    <location>
        <begin position="27"/>
        <end position="64"/>
    </location>
</feature>
<evidence type="ECO:0000313" key="4">
    <source>
        <dbReference type="EMBL" id="QNN51321.1"/>
    </source>
</evidence>
<dbReference type="PANTHER" id="PTHR30290:SF83">
    <property type="entry name" value="ABC TRANSPORTER SUBSTRATE-BINDING PROTEIN"/>
    <property type="match status" value="1"/>
</dbReference>
<dbReference type="GO" id="GO:0015833">
    <property type="term" value="P:peptide transport"/>
    <property type="evidence" value="ECO:0007669"/>
    <property type="project" value="TreeGrafter"/>
</dbReference>